<evidence type="ECO:0000313" key="1">
    <source>
        <dbReference type="EMBL" id="KAF2434464.1"/>
    </source>
</evidence>
<comment type="caution">
    <text evidence="1">The sequence shown here is derived from an EMBL/GenBank/DDBJ whole genome shotgun (WGS) entry which is preliminary data.</text>
</comment>
<accession>A0A9P4U1A3</accession>
<keyword evidence="2" id="KW-1185">Reference proteome</keyword>
<reference evidence="1" key="1">
    <citation type="journal article" date="2020" name="Stud. Mycol.">
        <title>101 Dothideomycetes genomes: a test case for predicting lifestyles and emergence of pathogens.</title>
        <authorList>
            <person name="Haridas S."/>
            <person name="Albert R."/>
            <person name="Binder M."/>
            <person name="Bloem J."/>
            <person name="Labutti K."/>
            <person name="Salamov A."/>
            <person name="Andreopoulos B."/>
            <person name="Baker S."/>
            <person name="Barry K."/>
            <person name="Bills G."/>
            <person name="Bluhm B."/>
            <person name="Cannon C."/>
            <person name="Castanera R."/>
            <person name="Culley D."/>
            <person name="Daum C."/>
            <person name="Ezra D."/>
            <person name="Gonzalez J."/>
            <person name="Henrissat B."/>
            <person name="Kuo A."/>
            <person name="Liang C."/>
            <person name="Lipzen A."/>
            <person name="Lutzoni F."/>
            <person name="Magnuson J."/>
            <person name="Mondo S."/>
            <person name="Nolan M."/>
            <person name="Ohm R."/>
            <person name="Pangilinan J."/>
            <person name="Park H.-J."/>
            <person name="Ramirez L."/>
            <person name="Alfaro M."/>
            <person name="Sun H."/>
            <person name="Tritt A."/>
            <person name="Yoshinaga Y."/>
            <person name="Zwiers L.-H."/>
            <person name="Turgeon B."/>
            <person name="Goodwin S."/>
            <person name="Spatafora J."/>
            <person name="Crous P."/>
            <person name="Grigoriev I."/>
        </authorList>
    </citation>
    <scope>NUCLEOTIDE SEQUENCE</scope>
    <source>
        <strain evidence="1">CBS 130266</strain>
    </source>
</reference>
<dbReference type="AlphaFoldDB" id="A0A9P4U1A3"/>
<dbReference type="Pfam" id="PF13563">
    <property type="entry name" value="2_5_RNA_ligase2"/>
    <property type="match status" value="1"/>
</dbReference>
<protein>
    <submittedName>
        <fullName evidence="1">Uncharacterized protein</fullName>
    </submittedName>
</protein>
<dbReference type="Gene3D" id="3.90.1140.10">
    <property type="entry name" value="Cyclic phosphodiesterase"/>
    <property type="match status" value="1"/>
</dbReference>
<dbReference type="Proteomes" id="UP000800235">
    <property type="component" value="Unassembled WGS sequence"/>
</dbReference>
<evidence type="ECO:0000313" key="2">
    <source>
        <dbReference type="Proteomes" id="UP000800235"/>
    </source>
</evidence>
<feature type="non-terminal residue" evidence="1">
    <location>
        <position position="1"/>
    </location>
</feature>
<dbReference type="EMBL" id="MU007016">
    <property type="protein sequence ID" value="KAF2434464.1"/>
    <property type="molecule type" value="Genomic_DNA"/>
</dbReference>
<dbReference type="OrthoDB" id="5364416at2759"/>
<organism evidence="1 2">
    <name type="scientific">Tothia fuscella</name>
    <dbReference type="NCBI Taxonomy" id="1048955"/>
    <lineage>
        <taxon>Eukaryota</taxon>
        <taxon>Fungi</taxon>
        <taxon>Dikarya</taxon>
        <taxon>Ascomycota</taxon>
        <taxon>Pezizomycotina</taxon>
        <taxon>Dothideomycetes</taxon>
        <taxon>Pleosporomycetidae</taxon>
        <taxon>Venturiales</taxon>
        <taxon>Cylindrosympodiaceae</taxon>
        <taxon>Tothia</taxon>
    </lineage>
</organism>
<proteinExistence type="predicted"/>
<feature type="non-terminal residue" evidence="1">
    <location>
        <position position="165"/>
    </location>
</feature>
<gene>
    <name evidence="1" type="ORF">EJ08DRAFT_569249</name>
</gene>
<sequence length="165" mass="18858">SSTYQRPRTNSEEKYVYILTLKTTDKIASKMTHLRQKWFPQARNKLPAHITIFHALPGSQYDRITHFLTTSSQRTKPFPVSTGKVLKRRNGVAINMGEGEREIKSVFAEAKAEFGEFLSEQDKGFKAHWTIQNKEEDGERVDEAYRDVVDSGEARGAAVGLVLWR</sequence>
<name>A0A9P4U1A3_9PEZI</name>